<feature type="transmembrane region" description="Helical" evidence="2">
    <location>
        <begin position="227"/>
        <end position="246"/>
    </location>
</feature>
<feature type="transmembrane region" description="Helical" evidence="2">
    <location>
        <begin position="170"/>
        <end position="187"/>
    </location>
</feature>
<accession>A0A2S8GDR2</accession>
<dbReference type="RefSeq" id="WP_105350998.1">
    <property type="nucleotide sequence ID" value="NZ_PUIB01000003.1"/>
</dbReference>
<gene>
    <name evidence="3" type="ORF">C5Y98_01620</name>
</gene>
<sequence>MGKKTKKKERIAAKTGGVTSVESGAEQGIGSEPASPSPSDAGKSNSVEYANIGLMVLALLIATVVPFELFLISYAILGPLHYLTEISWLHDQKFFTPRKTDWVLLAVCALLATLGNGDVVGEAGMRWLDGIAIGQTTLYQFLNAHYMDVLFFAFGAALVFVAARQTVLRLFGLAIVAVCAFLFHVSSPTPMAGFYYKLFGVYLPTLIHVFIFTGAFILAGALKRNSAAGFLSFASFLICGALAIWLPNLAFTPQTTTAAAFWGGFQELSLNGLNDLLQQPTEALMGTNLFTSSFVLRLVRFLAFAYTYHYLNWFSKTSIIGWHTVPRARLAVILVVWFASIGLYAVSYGIGLRWLFLLSLMHVLLEFPLNIKCFSDIGKAVRQRVAPVRAA</sequence>
<dbReference type="EMBL" id="PUIB01000003">
    <property type="protein sequence ID" value="PQO42563.1"/>
    <property type="molecule type" value="Genomic_DNA"/>
</dbReference>
<dbReference type="AlphaFoldDB" id="A0A2S8GDR2"/>
<comment type="caution">
    <text evidence="3">The sequence shown here is derived from an EMBL/GenBank/DDBJ whole genome shotgun (WGS) entry which is preliminary data.</text>
</comment>
<feature type="transmembrane region" description="Helical" evidence="2">
    <location>
        <begin position="52"/>
        <end position="77"/>
    </location>
</feature>
<dbReference type="OrthoDB" id="114919at2"/>
<feature type="transmembrane region" description="Helical" evidence="2">
    <location>
        <begin position="144"/>
        <end position="163"/>
    </location>
</feature>
<feature type="transmembrane region" description="Helical" evidence="2">
    <location>
        <begin position="330"/>
        <end position="348"/>
    </location>
</feature>
<evidence type="ECO:0000313" key="3">
    <source>
        <dbReference type="EMBL" id="PQO42563.1"/>
    </source>
</evidence>
<keyword evidence="2" id="KW-0472">Membrane</keyword>
<name>A0A2S8GDR2_9BACT</name>
<protein>
    <submittedName>
        <fullName evidence="3">Uncharacterized protein</fullName>
    </submittedName>
</protein>
<evidence type="ECO:0000256" key="2">
    <source>
        <dbReference type="SAM" id="Phobius"/>
    </source>
</evidence>
<organism evidence="3 4">
    <name type="scientific">Blastopirellula marina</name>
    <dbReference type="NCBI Taxonomy" id="124"/>
    <lineage>
        <taxon>Bacteria</taxon>
        <taxon>Pseudomonadati</taxon>
        <taxon>Planctomycetota</taxon>
        <taxon>Planctomycetia</taxon>
        <taxon>Pirellulales</taxon>
        <taxon>Pirellulaceae</taxon>
        <taxon>Blastopirellula</taxon>
    </lineage>
</organism>
<dbReference type="Proteomes" id="UP000239388">
    <property type="component" value="Unassembled WGS sequence"/>
</dbReference>
<evidence type="ECO:0000256" key="1">
    <source>
        <dbReference type="SAM" id="MobiDB-lite"/>
    </source>
</evidence>
<feature type="region of interest" description="Disordered" evidence="1">
    <location>
        <begin position="1"/>
        <end position="42"/>
    </location>
</feature>
<reference evidence="3 4" key="1">
    <citation type="submission" date="2018-02" db="EMBL/GenBank/DDBJ databases">
        <title>Comparative genomes isolates from brazilian mangrove.</title>
        <authorList>
            <person name="Araujo J.E."/>
            <person name="Taketani R.G."/>
            <person name="Silva M.C.P."/>
            <person name="Loureco M.V."/>
            <person name="Andreote F.D."/>
        </authorList>
    </citation>
    <scope>NUCLEOTIDE SEQUENCE [LARGE SCALE GENOMIC DNA]</scope>
    <source>
        <strain evidence="3 4">NAP PRIS-MGV</strain>
    </source>
</reference>
<keyword evidence="2" id="KW-0812">Transmembrane</keyword>
<proteinExistence type="predicted"/>
<evidence type="ECO:0000313" key="4">
    <source>
        <dbReference type="Proteomes" id="UP000239388"/>
    </source>
</evidence>
<feature type="transmembrane region" description="Helical" evidence="2">
    <location>
        <begin position="199"/>
        <end position="220"/>
    </location>
</feature>
<feature type="transmembrane region" description="Helical" evidence="2">
    <location>
        <begin position="289"/>
        <end position="309"/>
    </location>
</feature>
<keyword evidence="2" id="KW-1133">Transmembrane helix</keyword>